<evidence type="ECO:0000313" key="3">
    <source>
        <dbReference type="EMBL" id="KAA3484349.1"/>
    </source>
</evidence>
<comment type="caution">
    <text evidence="3">The sequence shown here is derived from an EMBL/GenBank/DDBJ whole genome shotgun (WGS) entry which is preliminary data.</text>
</comment>
<sequence length="268" mass="30668">MSSAPLLDFDLIEPIVPSESSQPSPIDHSESSQSSHNLVNTHSMITRSKVGTFKPKVYHSKVTQLSNTTRVDVHKEMMYPYWRKVVQNEPGVLIKNNTLTLCSFSPFRRFIGYKWLFKIKKKLDVTVDRYKARLVAKVRAKIVGVVFSVAITLKQVDANNAFLNGTLTEEIYMDQPLGFEPIYVNGKQTVCSVESSLFLMAYVDDIIIIGSSSKEIDKIVHQLHSRFSIKYMGDLHFFLGIEVHHMSHALYLTQKKYILELLHKARMD</sequence>
<protein>
    <submittedName>
        <fullName evidence="3">Retrovirus-related Pol polyprotein from transposon TNT 1-94</fullName>
    </submittedName>
</protein>
<dbReference type="Proteomes" id="UP000325315">
    <property type="component" value="Unassembled WGS sequence"/>
</dbReference>
<dbReference type="EMBL" id="SMMG02000002">
    <property type="protein sequence ID" value="KAA3484349.1"/>
    <property type="molecule type" value="Genomic_DNA"/>
</dbReference>
<accession>A0A5B6WR38</accession>
<dbReference type="SUPFAM" id="SSF56672">
    <property type="entry name" value="DNA/RNA polymerases"/>
    <property type="match status" value="1"/>
</dbReference>
<reference evidence="4" key="1">
    <citation type="journal article" date="2019" name="Plant Biotechnol. J.">
        <title>Genome sequencing of the Australian wild diploid species Gossypium australe highlights disease resistance and delayed gland morphogenesis.</title>
        <authorList>
            <person name="Cai Y."/>
            <person name="Cai X."/>
            <person name="Wang Q."/>
            <person name="Wang P."/>
            <person name="Zhang Y."/>
            <person name="Cai C."/>
            <person name="Xu Y."/>
            <person name="Wang K."/>
            <person name="Zhou Z."/>
            <person name="Wang C."/>
            <person name="Geng S."/>
            <person name="Li B."/>
            <person name="Dong Q."/>
            <person name="Hou Y."/>
            <person name="Wang H."/>
            <person name="Ai P."/>
            <person name="Liu Z."/>
            <person name="Yi F."/>
            <person name="Sun M."/>
            <person name="An G."/>
            <person name="Cheng J."/>
            <person name="Zhang Y."/>
            <person name="Shi Q."/>
            <person name="Xie Y."/>
            <person name="Shi X."/>
            <person name="Chang Y."/>
            <person name="Huang F."/>
            <person name="Chen Y."/>
            <person name="Hong S."/>
            <person name="Mi L."/>
            <person name="Sun Q."/>
            <person name="Zhang L."/>
            <person name="Zhou B."/>
            <person name="Peng R."/>
            <person name="Zhang X."/>
            <person name="Liu F."/>
        </authorList>
    </citation>
    <scope>NUCLEOTIDE SEQUENCE [LARGE SCALE GENOMIC DNA]</scope>
    <source>
        <strain evidence="4">cv. PA1801</strain>
    </source>
</reference>
<dbReference type="AlphaFoldDB" id="A0A5B6WR38"/>
<feature type="domain" description="Reverse transcriptase Ty1/copia-type" evidence="2">
    <location>
        <begin position="195"/>
        <end position="267"/>
    </location>
</feature>
<dbReference type="OrthoDB" id="997331at2759"/>
<organism evidence="3 4">
    <name type="scientific">Gossypium australe</name>
    <dbReference type="NCBI Taxonomy" id="47621"/>
    <lineage>
        <taxon>Eukaryota</taxon>
        <taxon>Viridiplantae</taxon>
        <taxon>Streptophyta</taxon>
        <taxon>Embryophyta</taxon>
        <taxon>Tracheophyta</taxon>
        <taxon>Spermatophyta</taxon>
        <taxon>Magnoliopsida</taxon>
        <taxon>eudicotyledons</taxon>
        <taxon>Gunneridae</taxon>
        <taxon>Pentapetalae</taxon>
        <taxon>rosids</taxon>
        <taxon>malvids</taxon>
        <taxon>Malvales</taxon>
        <taxon>Malvaceae</taxon>
        <taxon>Malvoideae</taxon>
        <taxon>Gossypium</taxon>
    </lineage>
</organism>
<feature type="region of interest" description="Disordered" evidence="1">
    <location>
        <begin position="17"/>
        <end position="37"/>
    </location>
</feature>
<evidence type="ECO:0000313" key="4">
    <source>
        <dbReference type="Proteomes" id="UP000325315"/>
    </source>
</evidence>
<dbReference type="InterPro" id="IPR013103">
    <property type="entry name" value="RVT_2"/>
</dbReference>
<dbReference type="InterPro" id="IPR043502">
    <property type="entry name" value="DNA/RNA_pol_sf"/>
</dbReference>
<proteinExistence type="predicted"/>
<gene>
    <name evidence="3" type="ORF">EPI10_006438</name>
</gene>
<keyword evidence="4" id="KW-1185">Reference proteome</keyword>
<evidence type="ECO:0000259" key="2">
    <source>
        <dbReference type="Pfam" id="PF07727"/>
    </source>
</evidence>
<dbReference type="Pfam" id="PF07727">
    <property type="entry name" value="RVT_2"/>
    <property type="match status" value="1"/>
</dbReference>
<name>A0A5B6WR38_9ROSI</name>
<evidence type="ECO:0000256" key="1">
    <source>
        <dbReference type="SAM" id="MobiDB-lite"/>
    </source>
</evidence>